<dbReference type="Pfam" id="PF04542">
    <property type="entry name" value="Sigma70_r2"/>
    <property type="match status" value="1"/>
</dbReference>
<protein>
    <submittedName>
        <fullName evidence="7">RNA polymerase subunit sigma-24</fullName>
    </submittedName>
</protein>
<keyword evidence="3" id="KW-0731">Sigma factor</keyword>
<dbReference type="GO" id="GO:0006352">
    <property type="term" value="P:DNA-templated transcription initiation"/>
    <property type="evidence" value="ECO:0007669"/>
    <property type="project" value="InterPro"/>
</dbReference>
<reference evidence="7 8" key="1">
    <citation type="submission" date="2016-03" db="EMBL/GenBank/DDBJ databases">
        <authorList>
            <person name="Ploux O."/>
        </authorList>
    </citation>
    <scope>NUCLEOTIDE SEQUENCE [LARGE SCALE GENOMIC DNA]</scope>
    <source>
        <strain evidence="7 8">R-45363</strain>
    </source>
</reference>
<evidence type="ECO:0000256" key="2">
    <source>
        <dbReference type="ARBA" id="ARBA00023015"/>
    </source>
</evidence>
<dbReference type="PANTHER" id="PTHR43133">
    <property type="entry name" value="RNA POLYMERASE ECF-TYPE SIGMA FACTO"/>
    <property type="match status" value="1"/>
</dbReference>
<dbReference type="EMBL" id="LUUG01000088">
    <property type="protein sequence ID" value="OAI01591.1"/>
    <property type="molecule type" value="Genomic_DNA"/>
</dbReference>
<feature type="domain" description="RNA polymerase sigma factor 70 region 4 type 2" evidence="6">
    <location>
        <begin position="110"/>
        <end position="161"/>
    </location>
</feature>
<comment type="similarity">
    <text evidence="1">Belongs to the sigma-70 factor family. ECF subfamily.</text>
</comment>
<dbReference type="SUPFAM" id="SSF88946">
    <property type="entry name" value="Sigma2 domain of RNA polymerase sigma factors"/>
    <property type="match status" value="1"/>
</dbReference>
<dbReference type="GO" id="GO:0003677">
    <property type="term" value="F:DNA binding"/>
    <property type="evidence" value="ECO:0007669"/>
    <property type="project" value="InterPro"/>
</dbReference>
<evidence type="ECO:0000259" key="6">
    <source>
        <dbReference type="Pfam" id="PF08281"/>
    </source>
</evidence>
<dbReference type="InterPro" id="IPR013324">
    <property type="entry name" value="RNA_pol_sigma_r3/r4-like"/>
</dbReference>
<keyword evidence="2" id="KW-0805">Transcription regulation</keyword>
<comment type="caution">
    <text evidence="7">The sequence shown here is derived from an EMBL/GenBank/DDBJ whole genome shotgun (WGS) entry which is preliminary data.</text>
</comment>
<evidence type="ECO:0000256" key="3">
    <source>
        <dbReference type="ARBA" id="ARBA00023082"/>
    </source>
</evidence>
<dbReference type="Pfam" id="PF08281">
    <property type="entry name" value="Sigma70_r4_2"/>
    <property type="match status" value="1"/>
</dbReference>
<dbReference type="Gene3D" id="1.10.10.10">
    <property type="entry name" value="Winged helix-like DNA-binding domain superfamily/Winged helix DNA-binding domain"/>
    <property type="match status" value="1"/>
</dbReference>
<proteinExistence type="inferred from homology"/>
<dbReference type="InterPro" id="IPR014284">
    <property type="entry name" value="RNA_pol_sigma-70_dom"/>
</dbReference>
<dbReference type="InterPro" id="IPR007627">
    <property type="entry name" value="RNA_pol_sigma70_r2"/>
</dbReference>
<dbReference type="InterPro" id="IPR039425">
    <property type="entry name" value="RNA_pol_sigma-70-like"/>
</dbReference>
<name>A0A177M7J2_METMH</name>
<dbReference type="RefSeq" id="WP_064009410.1">
    <property type="nucleotide sequence ID" value="NZ_LUUG01000088.1"/>
</dbReference>
<evidence type="ECO:0000256" key="1">
    <source>
        <dbReference type="ARBA" id="ARBA00010641"/>
    </source>
</evidence>
<dbReference type="InterPro" id="IPR013325">
    <property type="entry name" value="RNA_pol_sigma_r2"/>
</dbReference>
<dbReference type="CDD" id="cd06171">
    <property type="entry name" value="Sigma70_r4"/>
    <property type="match status" value="1"/>
</dbReference>
<evidence type="ECO:0000313" key="8">
    <source>
        <dbReference type="Proteomes" id="UP000078090"/>
    </source>
</evidence>
<dbReference type="Proteomes" id="UP000078090">
    <property type="component" value="Unassembled WGS sequence"/>
</dbReference>
<accession>A0A177M7J2</accession>
<sequence length="168" mass="19130">MDAITDSDLLASFLLYQKELQQFLTRKVNCAETAADLIQETYLRIARYSAAGEIANQRAFVFRIADNLALDHLRSRARQDQRDGGLVGEDIACNQPQPDSTLEGQQQMELFETLIYELPPQCRKVFLACRVEGKRYSEIAAELGISARTVESHMHKALKHLKDRIDFL</sequence>
<dbReference type="NCBIfam" id="TIGR02937">
    <property type="entry name" value="sigma70-ECF"/>
    <property type="match status" value="1"/>
</dbReference>
<gene>
    <name evidence="7" type="ORF">A1332_17060</name>
</gene>
<evidence type="ECO:0000256" key="4">
    <source>
        <dbReference type="ARBA" id="ARBA00023163"/>
    </source>
</evidence>
<feature type="domain" description="RNA polymerase sigma-70 region 2" evidence="5">
    <location>
        <begin position="16"/>
        <end position="78"/>
    </location>
</feature>
<dbReference type="Gene3D" id="1.10.1740.10">
    <property type="match status" value="1"/>
</dbReference>
<keyword evidence="4" id="KW-0804">Transcription</keyword>
<dbReference type="GO" id="GO:0016987">
    <property type="term" value="F:sigma factor activity"/>
    <property type="evidence" value="ECO:0007669"/>
    <property type="project" value="UniProtKB-KW"/>
</dbReference>
<dbReference type="InterPro" id="IPR013249">
    <property type="entry name" value="RNA_pol_sigma70_r4_t2"/>
</dbReference>
<dbReference type="OrthoDB" id="6689546at2"/>
<evidence type="ECO:0000259" key="5">
    <source>
        <dbReference type="Pfam" id="PF04542"/>
    </source>
</evidence>
<dbReference type="InterPro" id="IPR036388">
    <property type="entry name" value="WH-like_DNA-bd_sf"/>
</dbReference>
<dbReference type="AlphaFoldDB" id="A0A177M7J2"/>
<dbReference type="PANTHER" id="PTHR43133:SF63">
    <property type="entry name" value="RNA POLYMERASE SIGMA FACTOR FECI-RELATED"/>
    <property type="match status" value="1"/>
</dbReference>
<evidence type="ECO:0000313" key="7">
    <source>
        <dbReference type="EMBL" id="OAI01591.1"/>
    </source>
</evidence>
<organism evidence="7 8">
    <name type="scientific">Methylomonas methanica</name>
    <dbReference type="NCBI Taxonomy" id="421"/>
    <lineage>
        <taxon>Bacteria</taxon>
        <taxon>Pseudomonadati</taxon>
        <taxon>Pseudomonadota</taxon>
        <taxon>Gammaproteobacteria</taxon>
        <taxon>Methylococcales</taxon>
        <taxon>Methylococcaceae</taxon>
        <taxon>Methylomonas</taxon>
    </lineage>
</organism>
<dbReference type="SUPFAM" id="SSF88659">
    <property type="entry name" value="Sigma3 and sigma4 domains of RNA polymerase sigma factors"/>
    <property type="match status" value="1"/>
</dbReference>